<accession>A0A392REF5</accession>
<dbReference type="Proteomes" id="UP000265520">
    <property type="component" value="Unassembled WGS sequence"/>
</dbReference>
<keyword evidence="3" id="KW-1185">Reference proteome</keyword>
<feature type="compositionally biased region" description="Basic and acidic residues" evidence="1">
    <location>
        <begin position="10"/>
        <end position="43"/>
    </location>
</feature>
<evidence type="ECO:0000313" key="3">
    <source>
        <dbReference type="Proteomes" id="UP000265520"/>
    </source>
</evidence>
<evidence type="ECO:0000256" key="1">
    <source>
        <dbReference type="SAM" id="MobiDB-lite"/>
    </source>
</evidence>
<feature type="non-terminal residue" evidence="2">
    <location>
        <position position="89"/>
    </location>
</feature>
<name>A0A392REF5_9FABA</name>
<proteinExistence type="predicted"/>
<sequence length="89" mass="10277">MKRGTKKCYKAQEGKKKNEGVTTKQNKEQKKLKNKQEAAKSESDEIDSDWAEYLKTYDPDEEYSGSNDEKESPRTEESKIEDPKAPESE</sequence>
<dbReference type="EMBL" id="LXQA010218642">
    <property type="protein sequence ID" value="MCI34951.1"/>
    <property type="molecule type" value="Genomic_DNA"/>
</dbReference>
<feature type="region of interest" description="Disordered" evidence="1">
    <location>
        <begin position="1"/>
        <end position="89"/>
    </location>
</feature>
<evidence type="ECO:0000313" key="2">
    <source>
        <dbReference type="EMBL" id="MCI34951.1"/>
    </source>
</evidence>
<protein>
    <submittedName>
        <fullName evidence="2">Uncharacterized protein</fullName>
    </submittedName>
</protein>
<organism evidence="2 3">
    <name type="scientific">Trifolium medium</name>
    <dbReference type="NCBI Taxonomy" id="97028"/>
    <lineage>
        <taxon>Eukaryota</taxon>
        <taxon>Viridiplantae</taxon>
        <taxon>Streptophyta</taxon>
        <taxon>Embryophyta</taxon>
        <taxon>Tracheophyta</taxon>
        <taxon>Spermatophyta</taxon>
        <taxon>Magnoliopsida</taxon>
        <taxon>eudicotyledons</taxon>
        <taxon>Gunneridae</taxon>
        <taxon>Pentapetalae</taxon>
        <taxon>rosids</taxon>
        <taxon>fabids</taxon>
        <taxon>Fabales</taxon>
        <taxon>Fabaceae</taxon>
        <taxon>Papilionoideae</taxon>
        <taxon>50 kb inversion clade</taxon>
        <taxon>NPAAA clade</taxon>
        <taxon>Hologalegina</taxon>
        <taxon>IRL clade</taxon>
        <taxon>Trifolieae</taxon>
        <taxon>Trifolium</taxon>
    </lineage>
</organism>
<feature type="compositionally biased region" description="Basic and acidic residues" evidence="1">
    <location>
        <begin position="67"/>
        <end position="89"/>
    </location>
</feature>
<dbReference type="AlphaFoldDB" id="A0A392REF5"/>
<comment type="caution">
    <text evidence="2">The sequence shown here is derived from an EMBL/GenBank/DDBJ whole genome shotgun (WGS) entry which is preliminary data.</text>
</comment>
<reference evidence="2 3" key="1">
    <citation type="journal article" date="2018" name="Front. Plant Sci.">
        <title>Red Clover (Trifolium pratense) and Zigzag Clover (T. medium) - A Picture of Genomic Similarities and Differences.</title>
        <authorList>
            <person name="Dluhosova J."/>
            <person name="Istvanek J."/>
            <person name="Nedelnik J."/>
            <person name="Repkova J."/>
        </authorList>
    </citation>
    <scope>NUCLEOTIDE SEQUENCE [LARGE SCALE GENOMIC DNA]</scope>
    <source>
        <strain evidence="3">cv. 10/8</strain>
        <tissue evidence="2">Leaf</tissue>
    </source>
</reference>